<protein>
    <submittedName>
        <fullName evidence="1">Uncharacterized protein</fullName>
    </submittedName>
</protein>
<organism evidence="1 2">
    <name type="scientific">Lasiodiplodia mahajangana</name>
    <dbReference type="NCBI Taxonomy" id="1108764"/>
    <lineage>
        <taxon>Eukaryota</taxon>
        <taxon>Fungi</taxon>
        <taxon>Dikarya</taxon>
        <taxon>Ascomycota</taxon>
        <taxon>Pezizomycotina</taxon>
        <taxon>Dothideomycetes</taxon>
        <taxon>Dothideomycetes incertae sedis</taxon>
        <taxon>Botryosphaeriales</taxon>
        <taxon>Botryosphaeriaceae</taxon>
        <taxon>Lasiodiplodia</taxon>
    </lineage>
</organism>
<comment type="caution">
    <text evidence="1">The sequence shown here is derived from an EMBL/GenBank/DDBJ whole genome shotgun (WGS) entry which is preliminary data.</text>
</comment>
<name>A0ACC2K1I0_9PEZI</name>
<dbReference type="EMBL" id="JAPUUL010000016">
    <property type="protein sequence ID" value="KAJ8133404.1"/>
    <property type="molecule type" value="Genomic_DNA"/>
</dbReference>
<proteinExistence type="predicted"/>
<evidence type="ECO:0000313" key="1">
    <source>
        <dbReference type="EMBL" id="KAJ8133404.1"/>
    </source>
</evidence>
<sequence length="351" mass="37737">MTAPLGIALVGGGIFMKEQHVPAVLACPLVTAKAVWSRSLKSAEETAKLLADGGATVDVYSTESGPDKSYDDLLKRPDIAGLILALPIVDQPSYIEKALAAGKHVLAEKPIAKDIDTAVKLIEYYKKVSIETKATLAIAENFRFQKGWPYAVDEIKKLGRVTGFVVKICSMMQTANKYYNTPWRTVPEYQGGFLLDGGVHYTAALRKLLGQDPVASVIAMTSLVTSHLPPKDTINAIIQTQSGVVGSYVHCAGTTLKGFDFHVACEDGYVEAGPDKVVTVRGVGADAKAEEKTFEKGTGVKEEVQAWAEALISGQPNPEQAPELALGDLEILEKMLTSGDQDGARQKLQYQ</sequence>
<dbReference type="Proteomes" id="UP001153332">
    <property type="component" value="Unassembled WGS sequence"/>
</dbReference>
<keyword evidence="2" id="KW-1185">Reference proteome</keyword>
<accession>A0ACC2K1I0</accession>
<reference evidence="1" key="1">
    <citation type="submission" date="2022-12" db="EMBL/GenBank/DDBJ databases">
        <title>Genome Sequence of Lasiodiplodia mahajangana.</title>
        <authorList>
            <person name="Buettner E."/>
        </authorList>
    </citation>
    <scope>NUCLEOTIDE SEQUENCE</scope>
    <source>
        <strain evidence="1">VT137</strain>
    </source>
</reference>
<evidence type="ECO:0000313" key="2">
    <source>
        <dbReference type="Proteomes" id="UP001153332"/>
    </source>
</evidence>
<gene>
    <name evidence="1" type="ORF">O1611_g225</name>
</gene>